<organism evidence="1 2">
    <name type="scientific">Clostridium perfringens</name>
    <dbReference type="NCBI Taxonomy" id="1502"/>
    <lineage>
        <taxon>Bacteria</taxon>
        <taxon>Bacillati</taxon>
        <taxon>Bacillota</taxon>
        <taxon>Clostridia</taxon>
        <taxon>Eubacteriales</taxon>
        <taxon>Clostridiaceae</taxon>
        <taxon>Clostridium</taxon>
    </lineage>
</organism>
<dbReference type="RefSeq" id="WP_061427593.1">
    <property type="nucleotide sequence ID" value="NZ_CATNZO010000001.1"/>
</dbReference>
<reference evidence="1 2" key="1">
    <citation type="journal article" date="2016" name="PLoS ONE">
        <title>Plasmid Characterization and Chromosome Analysis of Two netF+ Clostridium perfringens Isolates Associated with Foal and Canine Necrotizing Enteritis.</title>
        <authorList>
            <person name="Mehdizadeh Gohari I."/>
            <person name="Kropinski A.M."/>
            <person name="Weese S.J."/>
            <person name="Parreira V.R."/>
            <person name="Whitehead A.E."/>
            <person name="Boerlin P."/>
            <person name="Prescott J.F."/>
        </authorList>
    </citation>
    <scope>NUCLEOTIDE SEQUENCE [LARGE SCALE GENOMIC DNA]</scope>
    <source>
        <strain evidence="1 2">JP838</strain>
    </source>
</reference>
<name>A0A127EHM9_CLOPF</name>
<evidence type="ECO:0008006" key="3">
    <source>
        <dbReference type="Google" id="ProtNLM"/>
    </source>
</evidence>
<dbReference type="NCBIfam" id="TIGR01603">
    <property type="entry name" value="maj_tail_phi13"/>
    <property type="match status" value="1"/>
</dbReference>
<dbReference type="EMBL" id="CP010994">
    <property type="protein sequence ID" value="AMN35464.1"/>
    <property type="molecule type" value="Genomic_DNA"/>
</dbReference>
<accession>A0A127EHM9</accession>
<evidence type="ECO:0000313" key="2">
    <source>
        <dbReference type="Proteomes" id="UP000070260"/>
    </source>
</evidence>
<proteinExistence type="predicted"/>
<dbReference type="OrthoDB" id="9780018at2"/>
<gene>
    <name evidence="1" type="ORF">JFP838_06755</name>
</gene>
<protein>
    <recommendedName>
        <fullName evidence="3">Phage tail protein</fullName>
    </recommendedName>
</protein>
<evidence type="ECO:0000313" key="1">
    <source>
        <dbReference type="EMBL" id="AMN35464.1"/>
    </source>
</evidence>
<dbReference type="AlphaFoldDB" id="A0A127EHM9"/>
<sequence>MMNKKKLLKGFSNVHFAPFEEDDYTTPIPIQNGKKIEAELKYESDQDWADNTSADDFNYAGGEGTLTTLGLDKTEYNALFSNKIVKGGIVVNSEDVAREGAFLFERKKKGSKHKRLYVIYACKCSQSGLNAETIEDGKGAAGEDEIKFTVGEAVNGDIFHFIDTDDPTVDQDAITNWFKKVQKPKEVGMLNELKIQEVSEEKETKSKSK</sequence>
<dbReference type="Proteomes" id="UP000070260">
    <property type="component" value="Chromosome"/>
</dbReference>
<dbReference type="InterPro" id="IPR006490">
    <property type="entry name" value="Maj_tail_phi13"/>
</dbReference>
<dbReference type="PATRIC" id="fig|1502.177.peg.1376"/>